<keyword evidence="2 3" id="KW-0732">Signal</keyword>
<dbReference type="InterPro" id="IPR000757">
    <property type="entry name" value="Beta-glucanase-like"/>
</dbReference>
<organism evidence="5 6">
    <name type="scientific">Jejuia spongiicola</name>
    <dbReference type="NCBI Taxonomy" id="2942207"/>
    <lineage>
        <taxon>Bacteria</taxon>
        <taxon>Pseudomonadati</taxon>
        <taxon>Bacteroidota</taxon>
        <taxon>Flavobacteriia</taxon>
        <taxon>Flavobacteriales</taxon>
        <taxon>Flavobacteriaceae</taxon>
        <taxon>Jejuia</taxon>
    </lineage>
</organism>
<dbReference type="InterPro" id="IPR013320">
    <property type="entry name" value="ConA-like_dom_sf"/>
</dbReference>
<keyword evidence="6" id="KW-1185">Reference proteome</keyword>
<comment type="caution">
    <text evidence="5">The sequence shown here is derived from an EMBL/GenBank/DDBJ whole genome shotgun (WGS) entry which is preliminary data.</text>
</comment>
<reference evidence="5" key="1">
    <citation type="submission" date="2022-05" db="EMBL/GenBank/DDBJ databases">
        <authorList>
            <person name="Park J.-S."/>
        </authorList>
    </citation>
    <scope>NUCLEOTIDE SEQUENCE</scope>
    <source>
        <strain evidence="5">2012CJ34-3</strain>
    </source>
</reference>
<name>A0ABT0QGS2_9FLAO</name>
<evidence type="ECO:0000256" key="3">
    <source>
        <dbReference type="SAM" id="SignalP"/>
    </source>
</evidence>
<dbReference type="EMBL" id="JAMFLZ010000003">
    <property type="protein sequence ID" value="MCL6295135.1"/>
    <property type="molecule type" value="Genomic_DNA"/>
</dbReference>
<sequence length="539" mass="60339">MRYTFTLVLCYAFFVSSLNLAAQVISDDFEGSGTITSWFGDDCGLNIGFNNPFKIGINVSDTVLKYEDTGGQYANVRFDVSPNFGLSVNHSFKLKIYVPSNGITGSQSNQVSLKLQDGTLGAPWSTQSEIIKPIVLDEWQEVIFDFENDAYINLDGNSPPPNTRTDFNRVVIQINGENNNNQVIAYIDDVINDDSTVSGSVFNNLVWSDEFNDVGSVDGNKWFHQTQLIAGDSWANGEVQHYTNRDDNSFVSSGTLKIKAIKETYIDQGHQKQYTSARLNSKFAFKYGRVEVRAKLPSVAGTWPAIWLLGKNINEDGGYWDNQGFGTANWPWCGEIDIMEPNVAKTEILGTWHWNNGGGYQLNSSSVPITNTNTSQNFHDYVLEWDSDSMRVYLDGALVNQMATVNPFNQEFYILLNVAMGGNLGGTIDSGFTDDAMEIDYIRVYQKSSLSANKVLYDNKISFYPNPVKNELNIKFSGGINQTVLVQVYDVSGRLIYKKTHQVSNNKVTYIADSLKSGLYFVRLTTNNTKINSFKFLKK</sequence>
<feature type="domain" description="GH16" evidence="4">
    <location>
        <begin position="153"/>
        <end position="450"/>
    </location>
</feature>
<dbReference type="SUPFAM" id="SSF49899">
    <property type="entry name" value="Concanavalin A-like lectins/glucanases"/>
    <property type="match status" value="1"/>
</dbReference>
<dbReference type="InterPro" id="IPR026444">
    <property type="entry name" value="Secre_tail"/>
</dbReference>
<dbReference type="PANTHER" id="PTHR10963:SF55">
    <property type="entry name" value="GLYCOSIDE HYDROLASE FAMILY 16 PROTEIN"/>
    <property type="match status" value="1"/>
</dbReference>
<dbReference type="Pfam" id="PF00722">
    <property type="entry name" value="Glyco_hydro_16"/>
    <property type="match status" value="1"/>
</dbReference>
<dbReference type="Pfam" id="PF18962">
    <property type="entry name" value="Por_Secre_tail"/>
    <property type="match status" value="1"/>
</dbReference>
<proteinExistence type="inferred from homology"/>
<evidence type="ECO:0000313" key="5">
    <source>
        <dbReference type="EMBL" id="MCL6295135.1"/>
    </source>
</evidence>
<gene>
    <name evidence="5" type="ORF">M3P09_09030</name>
</gene>
<dbReference type="PANTHER" id="PTHR10963">
    <property type="entry name" value="GLYCOSYL HYDROLASE-RELATED"/>
    <property type="match status" value="1"/>
</dbReference>
<dbReference type="Gene3D" id="2.60.120.200">
    <property type="match status" value="1"/>
</dbReference>
<dbReference type="InterPro" id="IPR050546">
    <property type="entry name" value="Glycosyl_Hydrlase_16"/>
</dbReference>
<evidence type="ECO:0000256" key="2">
    <source>
        <dbReference type="ARBA" id="ARBA00022729"/>
    </source>
</evidence>
<dbReference type="RefSeq" id="WP_249972877.1">
    <property type="nucleotide sequence ID" value="NZ_JAMFLZ010000003.1"/>
</dbReference>
<evidence type="ECO:0000313" key="6">
    <source>
        <dbReference type="Proteomes" id="UP001165381"/>
    </source>
</evidence>
<dbReference type="NCBIfam" id="TIGR04183">
    <property type="entry name" value="Por_Secre_tail"/>
    <property type="match status" value="1"/>
</dbReference>
<protein>
    <submittedName>
        <fullName evidence="5">Family 16 glycosylhydrolase</fullName>
    </submittedName>
</protein>
<comment type="similarity">
    <text evidence="1">Belongs to the glycosyl hydrolase 16 family.</text>
</comment>
<evidence type="ECO:0000259" key="4">
    <source>
        <dbReference type="PROSITE" id="PS51762"/>
    </source>
</evidence>
<dbReference type="PROSITE" id="PS51762">
    <property type="entry name" value="GH16_2"/>
    <property type="match status" value="1"/>
</dbReference>
<dbReference type="Proteomes" id="UP001165381">
    <property type="component" value="Unassembled WGS sequence"/>
</dbReference>
<feature type="signal peptide" evidence="3">
    <location>
        <begin position="1"/>
        <end position="21"/>
    </location>
</feature>
<accession>A0ABT0QGS2</accession>
<evidence type="ECO:0000256" key="1">
    <source>
        <dbReference type="ARBA" id="ARBA00006865"/>
    </source>
</evidence>
<dbReference type="CDD" id="cd08023">
    <property type="entry name" value="GH16_laminarinase_like"/>
    <property type="match status" value="1"/>
</dbReference>
<feature type="chain" id="PRO_5045445917" evidence="3">
    <location>
        <begin position="22"/>
        <end position="539"/>
    </location>
</feature>